<name>A0ABP5FJ12_9ACTN</name>
<evidence type="ECO:0000313" key="1">
    <source>
        <dbReference type="EMBL" id="GAA2024983.1"/>
    </source>
</evidence>
<sequence>MGGGVGSVSADARGVGNGASWANVPHLPDIARGGGGGPQARIMDRVDLEALALRLIDKVKRHGYAAEYGVEDVTTLREFLEREARRCGFQVHMGTLSADEHSVWIYRPKVGGSWQPIAEAGR</sequence>
<gene>
    <name evidence="1" type="ORF">GCM10009839_23710</name>
</gene>
<protein>
    <submittedName>
        <fullName evidence="1">Uncharacterized protein</fullName>
    </submittedName>
</protein>
<proteinExistence type="predicted"/>
<dbReference type="EMBL" id="BAAAQN010000010">
    <property type="protein sequence ID" value="GAA2024983.1"/>
    <property type="molecule type" value="Genomic_DNA"/>
</dbReference>
<dbReference type="Proteomes" id="UP001500751">
    <property type="component" value="Unassembled WGS sequence"/>
</dbReference>
<keyword evidence="2" id="KW-1185">Reference proteome</keyword>
<evidence type="ECO:0000313" key="2">
    <source>
        <dbReference type="Proteomes" id="UP001500751"/>
    </source>
</evidence>
<reference evidence="2" key="1">
    <citation type="journal article" date="2019" name="Int. J. Syst. Evol. Microbiol.">
        <title>The Global Catalogue of Microorganisms (GCM) 10K type strain sequencing project: providing services to taxonomists for standard genome sequencing and annotation.</title>
        <authorList>
            <consortium name="The Broad Institute Genomics Platform"/>
            <consortium name="The Broad Institute Genome Sequencing Center for Infectious Disease"/>
            <person name="Wu L."/>
            <person name="Ma J."/>
        </authorList>
    </citation>
    <scope>NUCLEOTIDE SEQUENCE [LARGE SCALE GENOMIC DNA]</scope>
    <source>
        <strain evidence="2">JCM 16014</strain>
    </source>
</reference>
<accession>A0ABP5FJ12</accession>
<organism evidence="1 2">
    <name type="scientific">Catenulispora yoronensis</name>
    <dbReference type="NCBI Taxonomy" id="450799"/>
    <lineage>
        <taxon>Bacteria</taxon>
        <taxon>Bacillati</taxon>
        <taxon>Actinomycetota</taxon>
        <taxon>Actinomycetes</taxon>
        <taxon>Catenulisporales</taxon>
        <taxon>Catenulisporaceae</taxon>
        <taxon>Catenulispora</taxon>
    </lineage>
</organism>
<comment type="caution">
    <text evidence="1">The sequence shown here is derived from an EMBL/GenBank/DDBJ whole genome shotgun (WGS) entry which is preliminary data.</text>
</comment>